<organism evidence="2 3">
    <name type="scientific">Photobacterium sanctipauli</name>
    <dbReference type="NCBI Taxonomy" id="1342794"/>
    <lineage>
        <taxon>Bacteria</taxon>
        <taxon>Pseudomonadati</taxon>
        <taxon>Pseudomonadota</taxon>
        <taxon>Gammaproteobacteria</taxon>
        <taxon>Vibrionales</taxon>
        <taxon>Vibrionaceae</taxon>
        <taxon>Photobacterium</taxon>
    </lineage>
</organism>
<keyword evidence="1" id="KW-0732">Signal</keyword>
<dbReference type="OrthoDB" id="5829766at2"/>
<dbReference type="RefSeq" id="WP_036816875.1">
    <property type="nucleotide sequence ID" value="NZ_JGVO01000048.1"/>
</dbReference>
<accession>A0A2T3NY15</accession>
<name>A0A2T3NY15_9GAMM</name>
<feature type="signal peptide" evidence="1">
    <location>
        <begin position="1"/>
        <end position="20"/>
    </location>
</feature>
<reference evidence="2 3" key="1">
    <citation type="submission" date="2018-01" db="EMBL/GenBank/DDBJ databases">
        <title>Whole genome sequencing of Histamine producing bacteria.</title>
        <authorList>
            <person name="Butler K."/>
        </authorList>
    </citation>
    <scope>NUCLEOTIDE SEQUENCE [LARGE SCALE GENOMIC DNA]</scope>
    <source>
        <strain evidence="2 3">DSM 100436</strain>
    </source>
</reference>
<evidence type="ECO:0000313" key="3">
    <source>
        <dbReference type="Proteomes" id="UP000241771"/>
    </source>
</evidence>
<sequence length="59" mass="6275">MKRVLFLGMCVGLLYGCSTASNGYDWAPGDDIETTSSGEVVAPEAIVLPQEDIDAINQL</sequence>
<gene>
    <name evidence="2" type="ORF">C9I98_04325</name>
</gene>
<proteinExistence type="predicted"/>
<feature type="chain" id="PRO_5015456410" evidence="1">
    <location>
        <begin position="21"/>
        <end position="59"/>
    </location>
</feature>
<dbReference type="PROSITE" id="PS51257">
    <property type="entry name" value="PROKAR_LIPOPROTEIN"/>
    <property type="match status" value="1"/>
</dbReference>
<protein>
    <submittedName>
        <fullName evidence="2">Uncharacterized protein</fullName>
    </submittedName>
</protein>
<dbReference type="EMBL" id="PYMA01000002">
    <property type="protein sequence ID" value="PSW21184.1"/>
    <property type="molecule type" value="Genomic_DNA"/>
</dbReference>
<evidence type="ECO:0000313" key="2">
    <source>
        <dbReference type="EMBL" id="PSW21184.1"/>
    </source>
</evidence>
<dbReference type="AlphaFoldDB" id="A0A2T3NY15"/>
<dbReference type="Proteomes" id="UP000241771">
    <property type="component" value="Unassembled WGS sequence"/>
</dbReference>
<evidence type="ECO:0000256" key="1">
    <source>
        <dbReference type="SAM" id="SignalP"/>
    </source>
</evidence>
<comment type="caution">
    <text evidence="2">The sequence shown here is derived from an EMBL/GenBank/DDBJ whole genome shotgun (WGS) entry which is preliminary data.</text>
</comment>
<keyword evidence="3" id="KW-1185">Reference proteome</keyword>